<comment type="cofactor">
    <cofactor evidence="1">
        <name>Co(2+)</name>
        <dbReference type="ChEBI" id="CHEBI:48828"/>
    </cofactor>
</comment>
<reference evidence="10 11" key="1">
    <citation type="submission" date="2020-08" db="EMBL/GenBank/DDBJ databases">
        <title>Genomic Encyclopedia of Type Strains, Phase IV (KMG-IV): sequencing the most valuable type-strain genomes for metagenomic binning, comparative biology and taxonomic classification.</title>
        <authorList>
            <person name="Goeker M."/>
        </authorList>
    </citation>
    <scope>NUCLEOTIDE SEQUENCE [LARGE SCALE GENOMIC DNA]</scope>
    <source>
        <strain evidence="10 11">DSM 25799</strain>
    </source>
</reference>
<keyword evidence="8 10" id="KW-0378">Hydrolase</keyword>
<keyword evidence="11" id="KW-1185">Reference proteome</keyword>
<dbReference type="GO" id="GO:0008237">
    <property type="term" value="F:metallopeptidase activity"/>
    <property type="evidence" value="ECO:0007669"/>
    <property type="project" value="UniProtKB-KW"/>
</dbReference>
<dbReference type="GO" id="GO:0004177">
    <property type="term" value="F:aminopeptidase activity"/>
    <property type="evidence" value="ECO:0007669"/>
    <property type="project" value="UniProtKB-KW"/>
</dbReference>
<evidence type="ECO:0000256" key="9">
    <source>
        <dbReference type="ARBA" id="ARBA00023049"/>
    </source>
</evidence>
<dbReference type="Pfam" id="PF02073">
    <property type="entry name" value="Peptidase_M29"/>
    <property type="match status" value="1"/>
</dbReference>
<dbReference type="PANTHER" id="PTHR34448:SF3">
    <property type="entry name" value="AMINOPEPTIDASE AMPS"/>
    <property type="match status" value="1"/>
</dbReference>
<evidence type="ECO:0000256" key="3">
    <source>
        <dbReference type="ARBA" id="ARBA00001947"/>
    </source>
</evidence>
<dbReference type="InterPro" id="IPR052170">
    <property type="entry name" value="M29_Exopeptidase"/>
</dbReference>
<comment type="cofactor">
    <cofactor evidence="3">
        <name>Zn(2+)</name>
        <dbReference type="ChEBI" id="CHEBI:29105"/>
    </cofactor>
</comment>
<protein>
    <submittedName>
        <fullName evidence="10">Aminopeptidase</fullName>
        <ecNumber evidence="10">3.4.11.-</ecNumber>
    </submittedName>
</protein>
<dbReference type="InterPro" id="IPR035097">
    <property type="entry name" value="M29_N-terminal"/>
</dbReference>
<proteinExistence type="inferred from homology"/>
<gene>
    <name evidence="10" type="ORF">HNQ47_000306</name>
</gene>
<evidence type="ECO:0000313" key="10">
    <source>
        <dbReference type="EMBL" id="MBB5182303.1"/>
    </source>
</evidence>
<keyword evidence="9" id="KW-0482">Metalloprotease</keyword>
<sequence length="401" mass="44882">MFQKYADLLIKNGLNVKKGQLVIISAPVETADFVRLLVKTAYQNGAGRVIVRYRDEQVDHLNYLHGDLTVMAHESLFYNETSEQGACYLTLVGDDPALMKDVDASIIAARQKTFRQATKPYRRRLDTMHNQWCIAAAAVPAWAKAVFPNSSQPTEDLWNAIFQVSRVTEDWQDRRRQFEQRVKALNRLNIESLHYQNAAGTDLIVKLPEDYLFAGGGSTLTDGTYYFPNIPTEEVFAAPHKDGIDGVLVSTRPLVHNGATIDDFRFTFKNGRVVDYDAKVGKEVLTSILDTDEGARSIGEIALVPYDSPISEMNTIFYETLIDENASCHFALGQSYGECLKNGLTMSEDELKAHGLNQSLVHVDFMVGSADLRIEAKTRDGKKVPIFVNGTFDSYITAFDE</sequence>
<dbReference type="PANTHER" id="PTHR34448">
    <property type="entry name" value="AMINOPEPTIDASE"/>
    <property type="match status" value="1"/>
</dbReference>
<evidence type="ECO:0000256" key="5">
    <source>
        <dbReference type="ARBA" id="ARBA00022438"/>
    </source>
</evidence>
<dbReference type="EC" id="3.4.11.-" evidence="10"/>
<comment type="caution">
    <text evidence="10">The sequence shown here is derived from an EMBL/GenBank/DDBJ whole genome shotgun (WGS) entry which is preliminary data.</text>
</comment>
<evidence type="ECO:0000256" key="8">
    <source>
        <dbReference type="ARBA" id="ARBA00022801"/>
    </source>
</evidence>
<dbReference type="RefSeq" id="WP_183326845.1">
    <property type="nucleotide sequence ID" value="NZ_JACHHK010000001.1"/>
</dbReference>
<organism evidence="10 11">
    <name type="scientific">Catenisphaera adipataccumulans</name>
    <dbReference type="NCBI Taxonomy" id="700500"/>
    <lineage>
        <taxon>Bacteria</taxon>
        <taxon>Bacillati</taxon>
        <taxon>Bacillota</taxon>
        <taxon>Erysipelotrichia</taxon>
        <taxon>Erysipelotrichales</taxon>
        <taxon>Erysipelotrichaceae</taxon>
        <taxon>Catenisphaera</taxon>
    </lineage>
</organism>
<evidence type="ECO:0000256" key="1">
    <source>
        <dbReference type="ARBA" id="ARBA00001941"/>
    </source>
</evidence>
<keyword evidence="5 10" id="KW-0031">Aminopeptidase</keyword>
<dbReference type="GO" id="GO:0046872">
    <property type="term" value="F:metal ion binding"/>
    <property type="evidence" value="ECO:0007669"/>
    <property type="project" value="UniProtKB-KW"/>
</dbReference>
<dbReference type="SUPFAM" id="SSF144052">
    <property type="entry name" value="Thermophilic metalloprotease-like"/>
    <property type="match status" value="1"/>
</dbReference>
<name>A0A7W8FUN6_9FIRM</name>
<dbReference type="Proteomes" id="UP000539953">
    <property type="component" value="Unassembled WGS sequence"/>
</dbReference>
<evidence type="ECO:0000256" key="6">
    <source>
        <dbReference type="ARBA" id="ARBA00022670"/>
    </source>
</evidence>
<dbReference type="AlphaFoldDB" id="A0A7W8FUN6"/>
<comment type="similarity">
    <text evidence="4">Belongs to the peptidase M29 family.</text>
</comment>
<evidence type="ECO:0000313" key="11">
    <source>
        <dbReference type="Proteomes" id="UP000539953"/>
    </source>
</evidence>
<dbReference type="PRINTS" id="PR00919">
    <property type="entry name" value="THERMOPTASE"/>
</dbReference>
<evidence type="ECO:0000256" key="4">
    <source>
        <dbReference type="ARBA" id="ARBA00008236"/>
    </source>
</evidence>
<comment type="cofactor">
    <cofactor evidence="2">
        <name>Mg(2+)</name>
        <dbReference type="ChEBI" id="CHEBI:18420"/>
    </cofactor>
</comment>
<keyword evidence="6" id="KW-0645">Protease</keyword>
<dbReference type="EMBL" id="JACHHK010000001">
    <property type="protein sequence ID" value="MBB5182303.1"/>
    <property type="molecule type" value="Genomic_DNA"/>
</dbReference>
<dbReference type="GO" id="GO:0006508">
    <property type="term" value="P:proteolysis"/>
    <property type="evidence" value="ECO:0007669"/>
    <property type="project" value="UniProtKB-KW"/>
</dbReference>
<dbReference type="Gene3D" id="3.40.1830.10">
    <property type="entry name" value="Thermophilic metalloprotease (M29)"/>
    <property type="match status" value="1"/>
</dbReference>
<accession>A0A7W8FUN6</accession>
<dbReference type="InterPro" id="IPR000787">
    <property type="entry name" value="Peptidase_M29"/>
</dbReference>
<evidence type="ECO:0000256" key="7">
    <source>
        <dbReference type="ARBA" id="ARBA00022723"/>
    </source>
</evidence>
<evidence type="ECO:0000256" key="2">
    <source>
        <dbReference type="ARBA" id="ARBA00001946"/>
    </source>
</evidence>
<keyword evidence="7" id="KW-0479">Metal-binding</keyword>